<evidence type="ECO:0000256" key="1">
    <source>
        <dbReference type="SAM" id="MobiDB-lite"/>
    </source>
</evidence>
<dbReference type="Proteomes" id="UP000053477">
    <property type="component" value="Unassembled WGS sequence"/>
</dbReference>
<feature type="compositionally biased region" description="Basic and acidic residues" evidence="1">
    <location>
        <begin position="40"/>
        <end position="49"/>
    </location>
</feature>
<dbReference type="InParanoid" id="A0A0H2R5V2"/>
<evidence type="ECO:0008006" key="4">
    <source>
        <dbReference type="Google" id="ProtNLM"/>
    </source>
</evidence>
<keyword evidence="3" id="KW-1185">Reference proteome</keyword>
<reference evidence="2 3" key="1">
    <citation type="submission" date="2015-04" db="EMBL/GenBank/DDBJ databases">
        <title>Complete genome sequence of Schizopora paradoxa KUC8140, a cosmopolitan wood degrader in East Asia.</title>
        <authorList>
            <consortium name="DOE Joint Genome Institute"/>
            <person name="Min B."/>
            <person name="Park H."/>
            <person name="Jang Y."/>
            <person name="Kim J.-J."/>
            <person name="Kim K.H."/>
            <person name="Pangilinan J."/>
            <person name="Lipzen A."/>
            <person name="Riley R."/>
            <person name="Grigoriev I.V."/>
            <person name="Spatafora J.W."/>
            <person name="Choi I.-G."/>
        </authorList>
    </citation>
    <scope>NUCLEOTIDE SEQUENCE [LARGE SCALE GENOMIC DNA]</scope>
    <source>
        <strain evidence="2 3">KUC8140</strain>
    </source>
</reference>
<organism evidence="2 3">
    <name type="scientific">Schizopora paradoxa</name>
    <dbReference type="NCBI Taxonomy" id="27342"/>
    <lineage>
        <taxon>Eukaryota</taxon>
        <taxon>Fungi</taxon>
        <taxon>Dikarya</taxon>
        <taxon>Basidiomycota</taxon>
        <taxon>Agaricomycotina</taxon>
        <taxon>Agaricomycetes</taxon>
        <taxon>Hymenochaetales</taxon>
        <taxon>Schizoporaceae</taxon>
        <taxon>Schizopora</taxon>
    </lineage>
</organism>
<dbReference type="EMBL" id="KQ086153">
    <property type="protein sequence ID" value="KLO07229.1"/>
    <property type="molecule type" value="Genomic_DNA"/>
</dbReference>
<gene>
    <name evidence="2" type="ORF">SCHPADRAFT_932604</name>
</gene>
<evidence type="ECO:0000313" key="3">
    <source>
        <dbReference type="Proteomes" id="UP000053477"/>
    </source>
</evidence>
<evidence type="ECO:0000313" key="2">
    <source>
        <dbReference type="EMBL" id="KLO07229.1"/>
    </source>
</evidence>
<name>A0A0H2R5V2_9AGAM</name>
<protein>
    <recommendedName>
        <fullName evidence="4">BTB domain-containing protein</fullName>
    </recommendedName>
</protein>
<proteinExistence type="predicted"/>
<dbReference type="OrthoDB" id="3027208at2759"/>
<feature type="region of interest" description="Disordered" evidence="1">
    <location>
        <begin position="40"/>
        <end position="59"/>
    </location>
</feature>
<sequence>MACLGACRPRYNIQRCPRFLGKSPRFTVISKRTFSLQLHSDMDGETNKDRGRKRRRRDHDGRQRHEVLWFADGNVVLATDKFLFKVFKGILSMHSSVFKDMFELQDGGESGGEQEQRGGGKTQELYDGVPLVTLVGDKGDDVAHLLLALHDYRFGLDHKTKPTHVRRKPIYIRSSFVAGCVRGWRYALLPVLFFFCSNMSMDTLLKKTESMNPECLHILIKGRDDLISESSQLVSNLPFYLTMDTGFDKCLDKSPCFDKACYGQLSDLISPFFFCTQGREVVETYLNSACKRCGSSAAKSIDEKRQEIWAKVPSYYGYSGWEDAKAKLKEFIDT</sequence>
<dbReference type="AlphaFoldDB" id="A0A0H2R5V2"/>
<accession>A0A0H2R5V2</accession>